<evidence type="ECO:0000256" key="2">
    <source>
        <dbReference type="ARBA" id="ARBA00022692"/>
    </source>
</evidence>
<evidence type="ECO:0000313" key="8">
    <source>
        <dbReference type="Proteomes" id="UP000663760"/>
    </source>
</evidence>
<dbReference type="PANTHER" id="PTHR33727">
    <property type="entry name" value="OS07G0446900 PROTEIN"/>
    <property type="match status" value="1"/>
</dbReference>
<dbReference type="InterPro" id="IPR024512">
    <property type="entry name" value="Ser_palmitoyltrfase_ssu-like"/>
</dbReference>
<evidence type="ECO:0000256" key="1">
    <source>
        <dbReference type="ARBA" id="ARBA00004477"/>
    </source>
</evidence>
<dbReference type="PANTHER" id="PTHR33727:SF5">
    <property type="entry name" value="PROTEIN, PUTATIVE (DUF3317)-RELATED"/>
    <property type="match status" value="1"/>
</dbReference>
<keyword evidence="5 6" id="KW-0472">Membrane</keyword>
<dbReference type="Pfam" id="PF11779">
    <property type="entry name" value="SPT_ssu-like"/>
    <property type="match status" value="1"/>
</dbReference>
<keyword evidence="8" id="KW-1185">Reference proteome</keyword>
<evidence type="ECO:0000313" key="7">
    <source>
        <dbReference type="EMBL" id="CAA7408355.1"/>
    </source>
</evidence>
<dbReference type="GO" id="GO:0005789">
    <property type="term" value="C:endoplasmic reticulum membrane"/>
    <property type="evidence" value="ECO:0007669"/>
    <property type="project" value="UniProtKB-SubCell"/>
</dbReference>
<comment type="subcellular location">
    <subcellularLocation>
        <location evidence="1">Endoplasmic reticulum membrane</location>
        <topology evidence="1">Multi-pass membrane protein</topology>
    </subcellularLocation>
</comment>
<evidence type="ECO:0000256" key="4">
    <source>
        <dbReference type="ARBA" id="ARBA00022989"/>
    </source>
</evidence>
<dbReference type="Proteomes" id="UP000663760">
    <property type="component" value="Chromosome 15"/>
</dbReference>
<dbReference type="EMBL" id="LR746278">
    <property type="protein sequence ID" value="CAA7408355.1"/>
    <property type="molecule type" value="Genomic_DNA"/>
</dbReference>
<evidence type="ECO:0000256" key="6">
    <source>
        <dbReference type="SAM" id="Phobius"/>
    </source>
</evidence>
<proteinExistence type="predicted"/>
<feature type="transmembrane region" description="Helical" evidence="6">
    <location>
        <begin position="26"/>
        <end position="44"/>
    </location>
</feature>
<sequence>MNWLSHKPYLYEVTFGLYVLDWCERYSFNAAVLTLLWFICSAMLKTSVQFYDCCLVASNIDVVFPGNFHGLLFMEVMLLFFLSLVNKHNPLLEPSSPRSPSA</sequence>
<keyword evidence="2 6" id="KW-0812">Transmembrane</keyword>
<reference evidence="7" key="1">
    <citation type="submission" date="2020-02" db="EMBL/GenBank/DDBJ databases">
        <authorList>
            <person name="Scholz U."/>
            <person name="Mascher M."/>
            <person name="Fiebig A."/>
        </authorList>
    </citation>
    <scope>NUCLEOTIDE SEQUENCE</scope>
</reference>
<organism evidence="7 8">
    <name type="scientific">Spirodela intermedia</name>
    <name type="common">Intermediate duckweed</name>
    <dbReference type="NCBI Taxonomy" id="51605"/>
    <lineage>
        <taxon>Eukaryota</taxon>
        <taxon>Viridiplantae</taxon>
        <taxon>Streptophyta</taxon>
        <taxon>Embryophyta</taxon>
        <taxon>Tracheophyta</taxon>
        <taxon>Spermatophyta</taxon>
        <taxon>Magnoliopsida</taxon>
        <taxon>Liliopsida</taxon>
        <taxon>Araceae</taxon>
        <taxon>Lemnoideae</taxon>
        <taxon>Spirodela</taxon>
    </lineage>
</organism>
<keyword evidence="4 6" id="KW-1133">Transmembrane helix</keyword>
<dbReference type="AlphaFoldDB" id="A0A7I8LGF1"/>
<keyword evidence="3" id="KW-0256">Endoplasmic reticulum</keyword>
<gene>
    <name evidence="7" type="ORF">SI8410_15019033</name>
</gene>
<evidence type="ECO:0000256" key="3">
    <source>
        <dbReference type="ARBA" id="ARBA00022824"/>
    </source>
</evidence>
<accession>A0A7I8LGF1</accession>
<dbReference type="OrthoDB" id="202672at2759"/>
<protein>
    <submittedName>
        <fullName evidence="7">Uncharacterized protein</fullName>
    </submittedName>
</protein>
<evidence type="ECO:0000256" key="5">
    <source>
        <dbReference type="ARBA" id="ARBA00023136"/>
    </source>
</evidence>
<feature type="transmembrane region" description="Helical" evidence="6">
    <location>
        <begin position="64"/>
        <end position="85"/>
    </location>
</feature>
<name>A0A7I8LGF1_SPIIN</name>